<evidence type="ECO:0000313" key="10">
    <source>
        <dbReference type="Proteomes" id="UP001437460"/>
    </source>
</evidence>
<keyword evidence="4" id="KW-1003">Cell membrane</keyword>
<accession>A0ABV1HPD7</accession>
<feature type="transmembrane region" description="Helical" evidence="8">
    <location>
        <begin position="186"/>
        <end position="207"/>
    </location>
</feature>
<dbReference type="Proteomes" id="UP001437460">
    <property type="component" value="Unassembled WGS sequence"/>
</dbReference>
<evidence type="ECO:0000313" key="9">
    <source>
        <dbReference type="EMBL" id="MEQ2564175.1"/>
    </source>
</evidence>
<feature type="transmembrane region" description="Helical" evidence="8">
    <location>
        <begin position="243"/>
        <end position="269"/>
    </location>
</feature>
<feature type="transmembrane region" description="Helical" evidence="8">
    <location>
        <begin position="342"/>
        <end position="375"/>
    </location>
</feature>
<protein>
    <submittedName>
        <fullName evidence="9">AI-2E family transporter</fullName>
    </submittedName>
</protein>
<reference evidence="9 10" key="1">
    <citation type="submission" date="2024-03" db="EMBL/GenBank/DDBJ databases">
        <title>Human intestinal bacterial collection.</title>
        <authorList>
            <person name="Pauvert C."/>
            <person name="Hitch T.C.A."/>
            <person name="Clavel T."/>
        </authorList>
    </citation>
    <scope>NUCLEOTIDE SEQUENCE [LARGE SCALE GENOMIC DNA]</scope>
    <source>
        <strain evidence="9 10">CLA-AP-H27</strain>
    </source>
</reference>
<feature type="transmembrane region" description="Helical" evidence="8">
    <location>
        <begin position="6"/>
        <end position="31"/>
    </location>
</feature>
<dbReference type="RefSeq" id="WP_349230220.1">
    <property type="nucleotide sequence ID" value="NZ_JBBMFJ010000033.1"/>
</dbReference>
<gene>
    <name evidence="9" type="ORF">WMO41_13555</name>
</gene>
<keyword evidence="6 8" id="KW-1133">Transmembrane helix</keyword>
<dbReference type="InterPro" id="IPR002549">
    <property type="entry name" value="AI-2E-like"/>
</dbReference>
<dbReference type="PANTHER" id="PTHR21716">
    <property type="entry name" value="TRANSMEMBRANE PROTEIN"/>
    <property type="match status" value="1"/>
</dbReference>
<comment type="similarity">
    <text evidence="2">Belongs to the autoinducer-2 exporter (AI-2E) (TC 2.A.86) family.</text>
</comment>
<evidence type="ECO:0000256" key="5">
    <source>
        <dbReference type="ARBA" id="ARBA00022692"/>
    </source>
</evidence>
<keyword evidence="5 8" id="KW-0812">Transmembrane</keyword>
<evidence type="ECO:0000256" key="6">
    <source>
        <dbReference type="ARBA" id="ARBA00022989"/>
    </source>
</evidence>
<dbReference type="PANTHER" id="PTHR21716:SF53">
    <property type="entry name" value="PERMEASE PERM-RELATED"/>
    <property type="match status" value="1"/>
</dbReference>
<proteinExistence type="inferred from homology"/>
<comment type="caution">
    <text evidence="9">The sequence shown here is derived from an EMBL/GenBank/DDBJ whole genome shotgun (WGS) entry which is preliminary data.</text>
</comment>
<evidence type="ECO:0000256" key="1">
    <source>
        <dbReference type="ARBA" id="ARBA00004651"/>
    </source>
</evidence>
<feature type="transmembrane region" description="Helical" evidence="8">
    <location>
        <begin position="43"/>
        <end position="60"/>
    </location>
</feature>
<comment type="subcellular location">
    <subcellularLocation>
        <location evidence="1">Cell membrane</location>
        <topology evidence="1">Multi-pass membrane protein</topology>
    </subcellularLocation>
</comment>
<organism evidence="9 10">
    <name type="scientific">Ventrimonas faecis</name>
    <dbReference type="NCBI Taxonomy" id="3133170"/>
    <lineage>
        <taxon>Bacteria</taxon>
        <taxon>Bacillati</taxon>
        <taxon>Bacillota</taxon>
        <taxon>Clostridia</taxon>
        <taxon>Lachnospirales</taxon>
        <taxon>Lachnospiraceae</taxon>
        <taxon>Ventrimonas</taxon>
    </lineage>
</organism>
<evidence type="ECO:0000256" key="7">
    <source>
        <dbReference type="ARBA" id="ARBA00023136"/>
    </source>
</evidence>
<keyword evidence="10" id="KW-1185">Reference proteome</keyword>
<feature type="transmembrane region" description="Helical" evidence="8">
    <location>
        <begin position="275"/>
        <end position="305"/>
    </location>
</feature>
<evidence type="ECO:0000256" key="2">
    <source>
        <dbReference type="ARBA" id="ARBA00009773"/>
    </source>
</evidence>
<dbReference type="EMBL" id="JBBMFJ010000033">
    <property type="protein sequence ID" value="MEQ2564175.1"/>
    <property type="molecule type" value="Genomic_DNA"/>
</dbReference>
<dbReference type="Pfam" id="PF01594">
    <property type="entry name" value="AI-2E_transport"/>
    <property type="match status" value="1"/>
</dbReference>
<evidence type="ECO:0000256" key="8">
    <source>
        <dbReference type="SAM" id="Phobius"/>
    </source>
</evidence>
<name>A0ABV1HPD7_9FIRM</name>
<sequence>MKNDKYRTYICWGVTALAVLLLLVAAVFVVMRWSMVAALGAKIAHILAPVIYGAVFAYLLNPVYNRVQAVIMKLTKDIIPDETGRKRLGGFLGTLASLCLLIAVVVGLISMLIPQLISSIRGVMETLPSSINNLEIWLEKVLADNPDLEQQVMQHYGAAADYLQNWLTNVVVPNIYRIIGSVSSGVVLVVQAVFDILIGLIVMVYLLNMKEKLLAQAKMIIYGVFPLKIANKVIEEGRYVHQVFGGFIIGKLLDSLIIGLICFVLLGFANMPYVLLVSVIVGVTNVVPFFGPFIGAIPSAFLILLSDPMKCLYFLIFVLLLQQFDGNILGPKILGDSTGLSSFWVLFSILLFGGLMGFVGMIIGVPTFAVIYRLVTEFTTWRLGKKALSGNIDEYGSLNYIDETEQTYIKK</sequence>
<keyword evidence="3" id="KW-0813">Transport</keyword>
<evidence type="ECO:0000256" key="3">
    <source>
        <dbReference type="ARBA" id="ARBA00022448"/>
    </source>
</evidence>
<evidence type="ECO:0000256" key="4">
    <source>
        <dbReference type="ARBA" id="ARBA00022475"/>
    </source>
</evidence>
<feature type="transmembrane region" description="Helical" evidence="8">
    <location>
        <begin position="91"/>
        <end position="113"/>
    </location>
</feature>
<keyword evidence="7 8" id="KW-0472">Membrane</keyword>
<feature type="transmembrane region" description="Helical" evidence="8">
    <location>
        <begin position="312"/>
        <end position="330"/>
    </location>
</feature>